<feature type="domain" description="Signal transduction histidine kinase internal region" evidence="2">
    <location>
        <begin position="153"/>
        <end position="231"/>
    </location>
</feature>
<gene>
    <name evidence="3" type="ORF">SAMN05444377_101413</name>
</gene>
<dbReference type="GO" id="GO:0016020">
    <property type="term" value="C:membrane"/>
    <property type="evidence" value="ECO:0007669"/>
    <property type="project" value="InterPro"/>
</dbReference>
<dbReference type="OrthoDB" id="9809908at2"/>
<feature type="transmembrane region" description="Helical" evidence="1">
    <location>
        <begin position="73"/>
        <end position="94"/>
    </location>
</feature>
<feature type="transmembrane region" description="Helical" evidence="1">
    <location>
        <begin position="44"/>
        <end position="61"/>
    </location>
</feature>
<name>A0A1M4WTL3_9FLAO</name>
<evidence type="ECO:0000313" key="4">
    <source>
        <dbReference type="Proteomes" id="UP000184147"/>
    </source>
</evidence>
<sequence length="341" mass="39379">MKNSTRFYLINILGIFAFLSIPILSSPDFGEGWQLIYISPFQKSFVRFVFLLLLFYTYYYVVIPKLFLAKKKLLFFAFVVFAYLGIIGITNAIFGSQRFMPRSKGFPNFPEPREPSEIFDAQILIPYLLVIAFAFLIKMSNRLNEINTEKKIAEVSYLKAQINPHFLFNTLNSLYALTLQKSDEAPNAVLKLSGIMRYVVTESNQEYVTLDKELNYIKDYIALQKLRLDQNVILDFKIEGEPFGKAIAPLILIPFIENAFKYGINPDAESYILIHILIENQTLTMSVKNPKAAHSIDEELRTAEGLKNTQKRLDLMYTGRYNLSVFEDEKVYEVTLIIDLQ</sequence>
<dbReference type="AlphaFoldDB" id="A0A1M4WTL3"/>
<dbReference type="STRING" id="1124188.SAMN05444377_101413"/>
<accession>A0A1M4WTL3</accession>
<feature type="transmembrane region" description="Helical" evidence="1">
    <location>
        <begin position="7"/>
        <end position="24"/>
    </location>
</feature>
<dbReference type="Pfam" id="PF06580">
    <property type="entry name" value="His_kinase"/>
    <property type="match status" value="1"/>
</dbReference>
<protein>
    <submittedName>
        <fullName evidence="3">Histidine kinase</fullName>
    </submittedName>
</protein>
<dbReference type="EMBL" id="FQVQ01000001">
    <property type="protein sequence ID" value="SHE84540.1"/>
    <property type="molecule type" value="Genomic_DNA"/>
</dbReference>
<keyword evidence="1" id="KW-0472">Membrane</keyword>
<organism evidence="3 4">
    <name type="scientific">Flavobacterium fontis</name>
    <dbReference type="NCBI Taxonomy" id="1124188"/>
    <lineage>
        <taxon>Bacteria</taxon>
        <taxon>Pseudomonadati</taxon>
        <taxon>Bacteroidota</taxon>
        <taxon>Flavobacteriia</taxon>
        <taxon>Flavobacteriales</taxon>
        <taxon>Flavobacteriaceae</taxon>
        <taxon>Flavobacterium</taxon>
    </lineage>
</organism>
<keyword evidence="1" id="KW-0812">Transmembrane</keyword>
<evidence type="ECO:0000313" key="3">
    <source>
        <dbReference type="EMBL" id="SHE84540.1"/>
    </source>
</evidence>
<keyword evidence="3" id="KW-0808">Transferase</keyword>
<dbReference type="RefSeq" id="WP_073361012.1">
    <property type="nucleotide sequence ID" value="NZ_FQVQ01000001.1"/>
</dbReference>
<evidence type="ECO:0000256" key="1">
    <source>
        <dbReference type="SAM" id="Phobius"/>
    </source>
</evidence>
<dbReference type="Proteomes" id="UP000184147">
    <property type="component" value="Unassembled WGS sequence"/>
</dbReference>
<feature type="transmembrane region" description="Helical" evidence="1">
    <location>
        <begin position="118"/>
        <end position="137"/>
    </location>
</feature>
<reference evidence="3 4" key="1">
    <citation type="submission" date="2016-11" db="EMBL/GenBank/DDBJ databases">
        <authorList>
            <person name="Jaros S."/>
            <person name="Januszkiewicz K."/>
            <person name="Wedrychowicz H."/>
        </authorList>
    </citation>
    <scope>NUCLEOTIDE SEQUENCE [LARGE SCALE GENOMIC DNA]</scope>
    <source>
        <strain evidence="3 4">DSM 25660</strain>
    </source>
</reference>
<keyword evidence="3" id="KW-0418">Kinase</keyword>
<dbReference type="PANTHER" id="PTHR34220:SF7">
    <property type="entry name" value="SENSOR HISTIDINE KINASE YPDA"/>
    <property type="match status" value="1"/>
</dbReference>
<keyword evidence="4" id="KW-1185">Reference proteome</keyword>
<evidence type="ECO:0000259" key="2">
    <source>
        <dbReference type="Pfam" id="PF06580"/>
    </source>
</evidence>
<keyword evidence="1" id="KW-1133">Transmembrane helix</keyword>
<dbReference type="GO" id="GO:0000155">
    <property type="term" value="F:phosphorelay sensor kinase activity"/>
    <property type="evidence" value="ECO:0007669"/>
    <property type="project" value="InterPro"/>
</dbReference>
<proteinExistence type="predicted"/>
<dbReference type="InterPro" id="IPR050640">
    <property type="entry name" value="Bact_2-comp_sensor_kinase"/>
</dbReference>
<dbReference type="InterPro" id="IPR010559">
    <property type="entry name" value="Sig_transdc_His_kin_internal"/>
</dbReference>
<dbReference type="PANTHER" id="PTHR34220">
    <property type="entry name" value="SENSOR HISTIDINE KINASE YPDA"/>
    <property type="match status" value="1"/>
</dbReference>